<name>A0ABU7AHM0_9TELE</name>
<dbReference type="EMBL" id="JAHUTI010016566">
    <property type="protein sequence ID" value="MED6237552.1"/>
    <property type="molecule type" value="Genomic_DNA"/>
</dbReference>
<reference evidence="2 3" key="1">
    <citation type="submission" date="2021-07" db="EMBL/GenBank/DDBJ databases">
        <authorList>
            <person name="Palmer J.M."/>
        </authorList>
    </citation>
    <scope>NUCLEOTIDE SEQUENCE [LARGE SCALE GENOMIC DNA]</scope>
    <source>
        <strain evidence="2 3">AT_MEX2019</strain>
        <tissue evidence="2">Muscle</tissue>
    </source>
</reference>
<evidence type="ECO:0000259" key="1">
    <source>
        <dbReference type="PROSITE" id="PS50042"/>
    </source>
</evidence>
<sequence>MLSQSEDLLDSPNIQLQPRVLGHFEKPLFLELCRHMVLIQLHQGEGLFRPGDTDDSIYVVQDGRLELCIHENKRRPH</sequence>
<evidence type="ECO:0000313" key="3">
    <source>
        <dbReference type="Proteomes" id="UP001345963"/>
    </source>
</evidence>
<protein>
    <submittedName>
        <fullName evidence="2">Patatin-like phospholipase domain-containing protein 7</fullName>
    </submittedName>
</protein>
<dbReference type="InterPro" id="IPR014710">
    <property type="entry name" value="RmlC-like_jellyroll"/>
</dbReference>
<keyword evidence="3" id="KW-1185">Reference proteome</keyword>
<dbReference type="InterPro" id="IPR018490">
    <property type="entry name" value="cNMP-bd_dom_sf"/>
</dbReference>
<accession>A0ABU7AHM0</accession>
<gene>
    <name evidence="2" type="primary">PNPLA7_4</name>
    <name evidence="2" type="ORF">ATANTOWER_027528</name>
</gene>
<comment type="caution">
    <text evidence="2">The sequence shown here is derived from an EMBL/GenBank/DDBJ whole genome shotgun (WGS) entry which is preliminary data.</text>
</comment>
<proteinExistence type="predicted"/>
<dbReference type="SUPFAM" id="SSF51206">
    <property type="entry name" value="cAMP-binding domain-like"/>
    <property type="match status" value="1"/>
</dbReference>
<dbReference type="Proteomes" id="UP001345963">
    <property type="component" value="Unassembled WGS sequence"/>
</dbReference>
<dbReference type="Gene3D" id="2.60.120.10">
    <property type="entry name" value="Jelly Rolls"/>
    <property type="match status" value="1"/>
</dbReference>
<organism evidence="2 3">
    <name type="scientific">Ataeniobius toweri</name>
    <dbReference type="NCBI Taxonomy" id="208326"/>
    <lineage>
        <taxon>Eukaryota</taxon>
        <taxon>Metazoa</taxon>
        <taxon>Chordata</taxon>
        <taxon>Craniata</taxon>
        <taxon>Vertebrata</taxon>
        <taxon>Euteleostomi</taxon>
        <taxon>Actinopterygii</taxon>
        <taxon>Neopterygii</taxon>
        <taxon>Teleostei</taxon>
        <taxon>Neoteleostei</taxon>
        <taxon>Acanthomorphata</taxon>
        <taxon>Ovalentaria</taxon>
        <taxon>Atherinomorphae</taxon>
        <taxon>Cyprinodontiformes</taxon>
        <taxon>Goodeidae</taxon>
        <taxon>Ataeniobius</taxon>
    </lineage>
</organism>
<feature type="domain" description="Cyclic nucleotide-binding" evidence="1">
    <location>
        <begin position="20"/>
        <end position="77"/>
    </location>
</feature>
<dbReference type="InterPro" id="IPR000595">
    <property type="entry name" value="cNMP-bd_dom"/>
</dbReference>
<dbReference type="PROSITE" id="PS50042">
    <property type="entry name" value="CNMP_BINDING_3"/>
    <property type="match status" value="1"/>
</dbReference>
<evidence type="ECO:0000313" key="2">
    <source>
        <dbReference type="EMBL" id="MED6237552.1"/>
    </source>
</evidence>